<reference evidence="2" key="2">
    <citation type="submission" date="2016-06" db="EMBL/GenBank/DDBJ databases">
        <title>The genome of a short-lived fish provides insights into sex chromosome evolution and the genetic control of aging.</title>
        <authorList>
            <person name="Reichwald K."/>
            <person name="Felder M."/>
            <person name="Petzold A."/>
            <person name="Koch P."/>
            <person name="Groth M."/>
            <person name="Platzer M."/>
        </authorList>
    </citation>
    <scope>NUCLEOTIDE SEQUENCE</scope>
    <source>
        <tissue evidence="2">Brain</tissue>
    </source>
</reference>
<gene>
    <name evidence="2" type="primary">Nfu_g_1_006287</name>
</gene>
<organism evidence="2">
    <name type="scientific">Nothobranchius furzeri</name>
    <name type="common">Turquoise killifish</name>
    <dbReference type="NCBI Taxonomy" id="105023"/>
    <lineage>
        <taxon>Eukaryota</taxon>
        <taxon>Metazoa</taxon>
        <taxon>Chordata</taxon>
        <taxon>Craniata</taxon>
        <taxon>Vertebrata</taxon>
        <taxon>Euteleostomi</taxon>
        <taxon>Actinopterygii</taxon>
        <taxon>Neopterygii</taxon>
        <taxon>Teleostei</taxon>
        <taxon>Neoteleostei</taxon>
        <taxon>Acanthomorphata</taxon>
        <taxon>Ovalentaria</taxon>
        <taxon>Atherinomorphae</taxon>
        <taxon>Cyprinodontiformes</taxon>
        <taxon>Nothobranchiidae</taxon>
        <taxon>Nothobranchius</taxon>
    </lineage>
</organism>
<accession>A0A1A7ZQE8</accession>
<evidence type="ECO:0000313" key="2">
    <source>
        <dbReference type="EMBL" id="SBP44979.1"/>
    </source>
</evidence>
<proteinExistence type="predicted"/>
<dbReference type="AlphaFoldDB" id="A0A1A7ZQE8"/>
<feature type="non-terminal residue" evidence="2">
    <location>
        <position position="1"/>
    </location>
</feature>
<reference evidence="2" key="1">
    <citation type="submission" date="2016-05" db="EMBL/GenBank/DDBJ databases">
        <authorList>
            <person name="Lavstsen T."/>
            <person name="Jespersen J.S."/>
        </authorList>
    </citation>
    <scope>NUCLEOTIDE SEQUENCE</scope>
    <source>
        <tissue evidence="2">Brain</tissue>
    </source>
</reference>
<name>A0A1A7ZQE8_NOTFU</name>
<dbReference type="EMBL" id="HADY01006494">
    <property type="protein sequence ID" value="SBP44979.1"/>
    <property type="molecule type" value="Transcribed_RNA"/>
</dbReference>
<sequence>AVRSGRSRGRGLLTPGELDRGESEFRSAPRLYRLVQRAVFVGAGIHWTGQTWRCVMMSSSCCRLQGIMGHGVPACADINMLYCLRFR</sequence>
<feature type="region of interest" description="Disordered" evidence="1">
    <location>
        <begin position="1"/>
        <end position="23"/>
    </location>
</feature>
<feature type="non-terminal residue" evidence="2">
    <location>
        <position position="87"/>
    </location>
</feature>
<protein>
    <submittedName>
        <fullName evidence="2">Uncharacterized protein</fullName>
    </submittedName>
</protein>
<evidence type="ECO:0000256" key="1">
    <source>
        <dbReference type="SAM" id="MobiDB-lite"/>
    </source>
</evidence>